<keyword evidence="1 12" id="KW-0240">DNA-directed RNA polymerase</keyword>
<keyword evidence="15" id="KW-0175">Coiled coil</keyword>
<comment type="cofactor">
    <cofactor evidence="12 13 14">
        <name>Zn(2+)</name>
        <dbReference type="ChEBI" id="CHEBI:29105"/>
    </cofactor>
    <text evidence="12 13 14">Binds 1 zinc ion per monomer.</text>
</comment>
<dbReference type="GO" id="GO:1990077">
    <property type="term" value="C:primosome complex"/>
    <property type="evidence" value="ECO:0007669"/>
    <property type="project" value="UniProtKB-KW"/>
</dbReference>
<dbReference type="SMART" id="SM00400">
    <property type="entry name" value="ZnF_CHCC"/>
    <property type="match status" value="1"/>
</dbReference>
<keyword evidence="7 12" id="KW-0863">Zinc-finger</keyword>
<dbReference type="Pfam" id="PF08275">
    <property type="entry name" value="DNAG_N"/>
    <property type="match status" value="1"/>
</dbReference>
<dbReference type="SMART" id="SM00493">
    <property type="entry name" value="TOPRIM"/>
    <property type="match status" value="1"/>
</dbReference>
<dbReference type="InterPro" id="IPR034151">
    <property type="entry name" value="TOPRIM_DnaG_bac"/>
</dbReference>
<keyword evidence="8 12" id="KW-0862">Zinc</keyword>
<dbReference type="EMBL" id="LCDE01000017">
    <property type="protein sequence ID" value="KKS45645.1"/>
    <property type="molecule type" value="Genomic_DNA"/>
</dbReference>
<dbReference type="InterPro" id="IPR006295">
    <property type="entry name" value="DNA_primase_DnaG"/>
</dbReference>
<organism evidence="17 18">
    <name type="scientific">Candidatus Azambacteria bacterium GW2011_GWA1_42_19</name>
    <dbReference type="NCBI Taxonomy" id="1618609"/>
    <lineage>
        <taxon>Bacteria</taxon>
        <taxon>Candidatus Azamiibacteriota</taxon>
    </lineage>
</organism>
<keyword evidence="10 12" id="KW-0238">DNA-binding</keyword>
<feature type="domain" description="Toprim" evidence="16">
    <location>
        <begin position="252"/>
        <end position="333"/>
    </location>
</feature>
<feature type="zinc finger region" description="CHC2-type" evidence="12 14">
    <location>
        <begin position="35"/>
        <end position="59"/>
    </location>
</feature>
<dbReference type="NCBIfam" id="TIGR01391">
    <property type="entry name" value="dnaG"/>
    <property type="match status" value="1"/>
</dbReference>
<evidence type="ECO:0000313" key="18">
    <source>
        <dbReference type="Proteomes" id="UP000034951"/>
    </source>
</evidence>
<dbReference type="Pfam" id="PF13155">
    <property type="entry name" value="Toprim_2"/>
    <property type="match status" value="1"/>
</dbReference>
<evidence type="ECO:0000313" key="17">
    <source>
        <dbReference type="EMBL" id="KKS45645.1"/>
    </source>
</evidence>
<dbReference type="GO" id="GO:0003677">
    <property type="term" value="F:DNA binding"/>
    <property type="evidence" value="ECO:0007669"/>
    <property type="project" value="UniProtKB-KW"/>
</dbReference>
<evidence type="ECO:0000256" key="14">
    <source>
        <dbReference type="PIRSR" id="PIRSR002811-1"/>
    </source>
</evidence>
<dbReference type="InterPro" id="IPR002694">
    <property type="entry name" value="Znf_CHC2"/>
</dbReference>
<comment type="function">
    <text evidence="12 13">RNA polymerase that catalyzes the synthesis of short RNA molecules used as primers for DNA polymerase during DNA replication.</text>
</comment>
<dbReference type="Pfam" id="PF01807">
    <property type="entry name" value="Zn_ribbon_DnaG"/>
    <property type="match status" value="1"/>
</dbReference>
<evidence type="ECO:0000256" key="11">
    <source>
        <dbReference type="ARBA" id="ARBA00023163"/>
    </source>
</evidence>
<dbReference type="PATRIC" id="fig|1618609.3.peg.452"/>
<gene>
    <name evidence="12" type="primary">dnaG</name>
    <name evidence="17" type="ORF">UV10_C0017G0011</name>
</gene>
<comment type="domain">
    <text evidence="12">Contains an N-terminal zinc-binding domain, a central core domain that contains the primase activity, and a C-terminal DnaB-binding domain.</text>
</comment>
<comment type="catalytic activity">
    <reaction evidence="12">
        <text>ssDNA + n NTP = ssDNA/pppN(pN)n-1 hybrid + (n-1) diphosphate.</text>
        <dbReference type="EC" id="2.7.7.101"/>
    </reaction>
</comment>
<dbReference type="AlphaFoldDB" id="A0A0G0ZAD2"/>
<accession>A0A0G0ZAD2</accession>
<keyword evidence="11 12" id="KW-0804">Transcription</keyword>
<evidence type="ECO:0000256" key="7">
    <source>
        <dbReference type="ARBA" id="ARBA00022771"/>
    </source>
</evidence>
<dbReference type="GO" id="GO:0000428">
    <property type="term" value="C:DNA-directed RNA polymerase complex"/>
    <property type="evidence" value="ECO:0007669"/>
    <property type="project" value="UniProtKB-KW"/>
</dbReference>
<dbReference type="InterPro" id="IPR006171">
    <property type="entry name" value="TOPRIM_dom"/>
</dbReference>
<dbReference type="FunFam" id="3.90.580.10:FF:000001">
    <property type="entry name" value="DNA primase"/>
    <property type="match status" value="1"/>
</dbReference>
<dbReference type="Gene3D" id="3.90.580.10">
    <property type="entry name" value="Zinc finger, CHC2-type domain"/>
    <property type="match status" value="1"/>
</dbReference>
<dbReference type="PANTHER" id="PTHR30313:SF2">
    <property type="entry name" value="DNA PRIMASE"/>
    <property type="match status" value="1"/>
</dbReference>
<dbReference type="GO" id="GO:0003899">
    <property type="term" value="F:DNA-directed RNA polymerase activity"/>
    <property type="evidence" value="ECO:0007669"/>
    <property type="project" value="UniProtKB-UniRule"/>
</dbReference>
<evidence type="ECO:0000256" key="8">
    <source>
        <dbReference type="ARBA" id="ARBA00022833"/>
    </source>
</evidence>
<dbReference type="GO" id="GO:0005737">
    <property type="term" value="C:cytoplasm"/>
    <property type="evidence" value="ECO:0007669"/>
    <property type="project" value="TreeGrafter"/>
</dbReference>
<keyword evidence="6 12" id="KW-0479">Metal-binding</keyword>
<dbReference type="EC" id="2.7.7.101" evidence="12"/>
<evidence type="ECO:0000256" key="9">
    <source>
        <dbReference type="ARBA" id="ARBA00022842"/>
    </source>
</evidence>
<reference evidence="17 18" key="1">
    <citation type="journal article" date="2015" name="Nature">
        <title>rRNA introns, odd ribosomes, and small enigmatic genomes across a large radiation of phyla.</title>
        <authorList>
            <person name="Brown C.T."/>
            <person name="Hug L.A."/>
            <person name="Thomas B.C."/>
            <person name="Sharon I."/>
            <person name="Castelle C.J."/>
            <person name="Singh A."/>
            <person name="Wilkins M.J."/>
            <person name="Williams K.H."/>
            <person name="Banfield J.F."/>
        </authorList>
    </citation>
    <scope>NUCLEOTIDE SEQUENCE [LARGE SCALE GENOMIC DNA]</scope>
</reference>
<proteinExistence type="inferred from homology"/>
<keyword evidence="9" id="KW-0460">Magnesium</keyword>
<evidence type="ECO:0000256" key="5">
    <source>
        <dbReference type="ARBA" id="ARBA00022705"/>
    </source>
</evidence>
<evidence type="ECO:0000256" key="4">
    <source>
        <dbReference type="ARBA" id="ARBA00022695"/>
    </source>
</evidence>
<evidence type="ECO:0000256" key="6">
    <source>
        <dbReference type="ARBA" id="ARBA00022723"/>
    </source>
</evidence>
<dbReference type="InterPro" id="IPR019475">
    <property type="entry name" value="DNA_primase_DnaB-bd"/>
</dbReference>
<evidence type="ECO:0000256" key="13">
    <source>
        <dbReference type="PIRNR" id="PIRNR002811"/>
    </source>
</evidence>
<keyword evidence="2 12" id="KW-0639">Primosome</keyword>
<protein>
    <recommendedName>
        <fullName evidence="12 13">DNA primase</fullName>
        <ecNumber evidence="12">2.7.7.101</ecNumber>
    </recommendedName>
</protein>
<dbReference type="PROSITE" id="PS50880">
    <property type="entry name" value="TOPRIM"/>
    <property type="match status" value="1"/>
</dbReference>
<evidence type="ECO:0000256" key="12">
    <source>
        <dbReference type="HAMAP-Rule" id="MF_00974"/>
    </source>
</evidence>
<feature type="coiled-coil region" evidence="15">
    <location>
        <begin position="536"/>
        <end position="596"/>
    </location>
</feature>
<keyword evidence="4 12" id="KW-0548">Nucleotidyltransferase</keyword>
<dbReference type="HAMAP" id="MF_00974">
    <property type="entry name" value="DNA_primase_DnaG"/>
    <property type="match status" value="1"/>
</dbReference>
<dbReference type="GO" id="GO:0008270">
    <property type="term" value="F:zinc ion binding"/>
    <property type="evidence" value="ECO:0007669"/>
    <property type="project" value="UniProtKB-UniRule"/>
</dbReference>
<dbReference type="PIRSF" id="PIRSF002811">
    <property type="entry name" value="DnaG"/>
    <property type="match status" value="1"/>
</dbReference>
<comment type="caution">
    <text evidence="17">The sequence shown here is derived from an EMBL/GenBank/DDBJ whole genome shotgun (WGS) entry which is preliminary data.</text>
</comment>
<evidence type="ECO:0000256" key="1">
    <source>
        <dbReference type="ARBA" id="ARBA00022478"/>
    </source>
</evidence>
<dbReference type="InterPro" id="IPR050219">
    <property type="entry name" value="DnaG_primase"/>
</dbReference>
<dbReference type="InterPro" id="IPR037068">
    <property type="entry name" value="DNA_primase_core_N_sf"/>
</dbReference>
<comment type="subunit">
    <text evidence="12">Monomer. Interacts with DnaB.</text>
</comment>
<comment type="similarity">
    <text evidence="12 13">Belongs to the DnaG primase family.</text>
</comment>
<dbReference type="InterPro" id="IPR030846">
    <property type="entry name" value="DnaG_bac"/>
</dbReference>
<evidence type="ECO:0000256" key="10">
    <source>
        <dbReference type="ARBA" id="ARBA00023125"/>
    </source>
</evidence>
<dbReference type="SUPFAM" id="SSF57783">
    <property type="entry name" value="Zinc beta-ribbon"/>
    <property type="match status" value="1"/>
</dbReference>
<evidence type="ECO:0000259" key="16">
    <source>
        <dbReference type="PROSITE" id="PS50880"/>
    </source>
</evidence>
<dbReference type="PANTHER" id="PTHR30313">
    <property type="entry name" value="DNA PRIMASE"/>
    <property type="match status" value="1"/>
</dbReference>
<dbReference type="CDD" id="cd03364">
    <property type="entry name" value="TOPRIM_DnaG_primases"/>
    <property type="match status" value="1"/>
</dbReference>
<dbReference type="InterPro" id="IPR013264">
    <property type="entry name" value="DNAG_N"/>
</dbReference>
<dbReference type="Pfam" id="PF10410">
    <property type="entry name" value="DnaB_bind"/>
    <property type="match status" value="1"/>
</dbReference>
<dbReference type="SUPFAM" id="SSF56731">
    <property type="entry name" value="DNA primase core"/>
    <property type="match status" value="1"/>
</dbReference>
<dbReference type="GO" id="GO:0006269">
    <property type="term" value="P:DNA replication, synthesis of primer"/>
    <property type="evidence" value="ECO:0007669"/>
    <property type="project" value="UniProtKB-UniRule"/>
</dbReference>
<keyword evidence="5 12" id="KW-0235">DNA replication</keyword>
<dbReference type="Gene3D" id="3.90.980.10">
    <property type="entry name" value="DNA primase, catalytic core, N-terminal domain"/>
    <property type="match status" value="1"/>
</dbReference>
<dbReference type="Proteomes" id="UP000034951">
    <property type="component" value="Unassembled WGS sequence"/>
</dbReference>
<evidence type="ECO:0000256" key="2">
    <source>
        <dbReference type="ARBA" id="ARBA00022515"/>
    </source>
</evidence>
<dbReference type="InterPro" id="IPR036977">
    <property type="entry name" value="DNA_primase_Znf_CHC2"/>
</dbReference>
<dbReference type="Gene3D" id="3.40.1360.10">
    <property type="match status" value="1"/>
</dbReference>
<evidence type="ECO:0000256" key="3">
    <source>
        <dbReference type="ARBA" id="ARBA00022679"/>
    </source>
</evidence>
<evidence type="ECO:0000256" key="15">
    <source>
        <dbReference type="SAM" id="Coils"/>
    </source>
</evidence>
<name>A0A0G0ZAD2_9BACT</name>
<sequence length="596" mass="68124">MTDNVQQIKERLNITDVISGYIRLQKAGVNHRALCPFHNEKTPSFMVSPSRQSWHCFGCGEGGDIFTFVEKIENIEFKDALKILAEKAGIVLQRDDPKLRSEKDHLYEICEKAAQFFTQQLNNPIINYLHNRGLNDETIDEWRLGYAPDSWDLLLLFLKRNGYKENEMERAGLILKGEKYHDRFRNRLIFPIFDANGRAVAFSGRIMNDVVPSKTEYADSGKYINSPETILYSKSRMLYGLDKAKIEIKKKDKAILVEGQMDALLPWQDGVKNIIATSGTALTEDQLIILKRLTNNLILAFDMDEAGFRATKRGVDLAQNSGFNISVLGLAEGKDPADFVKEQPKEFEKIIQSAEPIMAYYFNQILKKFDSKALEGKKFIAITLLSEIKRLPSAMERSHWIRELSLKLGVSENDLEEEMEQIELESFNSAKSIEAPIKQTDVKTRKEILSERLLALLLKTPELINQAAKTISILPPKYFELLSSFSSNQGNFSNVRMALPPHLRPYLDFLFLMADYELEKSGPDFNIGEEVESLMKEIEKEHYKELKQKISQEIKKQENAILISSSGEGFEENEKLTSLSKELQNISEKLNILSKN</sequence>
<keyword evidence="3 12" id="KW-0808">Transferase</keyword>